<feature type="transmembrane region" description="Helical" evidence="2">
    <location>
        <begin position="152"/>
        <end position="171"/>
    </location>
</feature>
<keyword evidence="2" id="KW-1133">Transmembrane helix</keyword>
<protein>
    <submittedName>
        <fullName evidence="3">Uncharacterized protein</fullName>
    </submittedName>
</protein>
<proteinExistence type="predicted"/>
<feature type="transmembrane region" description="Helical" evidence="2">
    <location>
        <begin position="217"/>
        <end position="238"/>
    </location>
</feature>
<evidence type="ECO:0000256" key="2">
    <source>
        <dbReference type="SAM" id="Phobius"/>
    </source>
</evidence>
<feature type="transmembrane region" description="Helical" evidence="2">
    <location>
        <begin position="302"/>
        <end position="323"/>
    </location>
</feature>
<evidence type="ECO:0000313" key="4">
    <source>
        <dbReference type="Proteomes" id="UP000234857"/>
    </source>
</evidence>
<dbReference type="SUPFAM" id="SSF48452">
    <property type="entry name" value="TPR-like"/>
    <property type="match status" value="1"/>
</dbReference>
<feature type="repeat" description="TPR" evidence="1">
    <location>
        <begin position="457"/>
        <end position="490"/>
    </location>
</feature>
<feature type="transmembrane region" description="Helical" evidence="2">
    <location>
        <begin position="335"/>
        <end position="365"/>
    </location>
</feature>
<dbReference type="SMART" id="SM00028">
    <property type="entry name" value="TPR"/>
    <property type="match status" value="3"/>
</dbReference>
<accession>A0A2N5ZCK0</accession>
<evidence type="ECO:0000313" key="3">
    <source>
        <dbReference type="EMBL" id="PLX16385.1"/>
    </source>
</evidence>
<dbReference type="EMBL" id="PKTG01000116">
    <property type="protein sequence ID" value="PLX16385.1"/>
    <property type="molecule type" value="Genomic_DNA"/>
</dbReference>
<reference evidence="3 4" key="1">
    <citation type="submission" date="2017-11" db="EMBL/GenBank/DDBJ databases">
        <title>Genome-resolved metagenomics identifies genetic mobility, metabolic interactions, and unexpected diversity in perchlorate-reducing communities.</title>
        <authorList>
            <person name="Barnum T.P."/>
            <person name="Figueroa I.A."/>
            <person name="Carlstrom C.I."/>
            <person name="Lucas L.N."/>
            <person name="Engelbrektson A.L."/>
            <person name="Coates J.D."/>
        </authorList>
    </citation>
    <scope>NUCLEOTIDE SEQUENCE [LARGE SCALE GENOMIC DNA]</scope>
    <source>
        <strain evidence="3">BM706</strain>
    </source>
</reference>
<evidence type="ECO:0000256" key="1">
    <source>
        <dbReference type="PROSITE-ProRule" id="PRU00339"/>
    </source>
</evidence>
<dbReference type="PROSITE" id="PS50005">
    <property type="entry name" value="TPR"/>
    <property type="match status" value="1"/>
</dbReference>
<feature type="transmembrane region" description="Helical" evidence="2">
    <location>
        <begin position="377"/>
        <end position="393"/>
    </location>
</feature>
<gene>
    <name evidence="3" type="ORF">C0601_10475</name>
</gene>
<feature type="transmembrane region" description="Helical" evidence="2">
    <location>
        <begin position="36"/>
        <end position="55"/>
    </location>
</feature>
<keyword evidence="1" id="KW-0802">TPR repeat</keyword>
<dbReference type="PANTHER" id="PTHR37422">
    <property type="entry name" value="TEICHURONIC ACID BIOSYNTHESIS PROTEIN TUAE"/>
    <property type="match status" value="1"/>
</dbReference>
<sequence length="545" mass="63391">MRLKDLLKIEKGIAYAVSFFLFIPFSYKFYEPFVDIKRGLSFPLILILGILFFLFKKKVRVSKSYIILSSFTLILSLSIIWSANRSLTFFSITRYMFFLIVLLVFQNSHSLKRTFFKGVFISACLLGVYVFFQAFKIDPFHLGARVATIGNSNYLGVILLFFTSFFFYEFVNTKKKFDLILFIFFSIALVFGARMRSAVLAFFAGLTIFSFYRKNKIFISVMIIVMVIGVVIISGELMKGKASFWIRYYIGRDSIKGVLSSFKTAVFGFGENSYLDSFNKFRSVDAFRVGGKNIYSITSHNIFIDVFFELGLVGLAVFVYYLIFLFNSSEKKQRLILLTFLIVSSFLNPLKHISTSILFFIPLIMLKRGRKVEVSKNIFIFIIILLAIASLFMECTRLKNSFYAMKYFQNKQTTGELTEYDSGLYLFEKANYFRRKKDYKKAEVSYLKCLKKLPEFVPALLNTGQLYYNMKKDGKALKYYEKVIGINPEHPDAWFFKGAIKYNNMQYKESVRSLEKAYLLSGKKDKQALELLLKIKRRTDDILDK</sequence>
<feature type="transmembrane region" description="Helical" evidence="2">
    <location>
        <begin position="64"/>
        <end position="81"/>
    </location>
</feature>
<feature type="transmembrane region" description="Helical" evidence="2">
    <location>
        <begin position="178"/>
        <end position="211"/>
    </location>
</feature>
<keyword evidence="2" id="KW-0812">Transmembrane</keyword>
<dbReference type="PANTHER" id="PTHR37422:SF13">
    <property type="entry name" value="LIPOPOLYSACCHARIDE BIOSYNTHESIS PROTEIN PA4999-RELATED"/>
    <property type="match status" value="1"/>
</dbReference>
<feature type="transmembrane region" description="Helical" evidence="2">
    <location>
        <begin position="12"/>
        <end position="30"/>
    </location>
</feature>
<dbReference type="AlphaFoldDB" id="A0A2N5ZCK0"/>
<dbReference type="InterPro" id="IPR051533">
    <property type="entry name" value="WaaL-like"/>
</dbReference>
<feature type="transmembrane region" description="Helical" evidence="2">
    <location>
        <begin position="114"/>
        <end position="132"/>
    </location>
</feature>
<dbReference type="Gene3D" id="1.25.40.10">
    <property type="entry name" value="Tetratricopeptide repeat domain"/>
    <property type="match status" value="1"/>
</dbReference>
<keyword evidence="2" id="KW-0472">Membrane</keyword>
<dbReference type="Proteomes" id="UP000234857">
    <property type="component" value="Unassembled WGS sequence"/>
</dbReference>
<dbReference type="InterPro" id="IPR011990">
    <property type="entry name" value="TPR-like_helical_dom_sf"/>
</dbReference>
<dbReference type="Pfam" id="PF13181">
    <property type="entry name" value="TPR_8"/>
    <property type="match status" value="1"/>
</dbReference>
<name>A0A2N5ZCK0_MUIH1</name>
<organism evidence="3 4">
    <name type="scientific">Muiribacterium halophilum</name>
    <dbReference type="NCBI Taxonomy" id="2053465"/>
    <lineage>
        <taxon>Bacteria</taxon>
        <taxon>Candidatus Muiribacteriota</taxon>
        <taxon>Candidatus Muiribacteriia</taxon>
        <taxon>Candidatus Muiribacteriales</taxon>
        <taxon>Candidatus Muiribacteriaceae</taxon>
        <taxon>Candidatus Muiribacterium</taxon>
    </lineage>
</organism>
<comment type="caution">
    <text evidence="3">The sequence shown here is derived from an EMBL/GenBank/DDBJ whole genome shotgun (WGS) entry which is preliminary data.</text>
</comment>
<feature type="transmembrane region" description="Helical" evidence="2">
    <location>
        <begin position="87"/>
        <end position="105"/>
    </location>
</feature>
<dbReference type="InterPro" id="IPR019734">
    <property type="entry name" value="TPR_rpt"/>
</dbReference>